<dbReference type="RefSeq" id="WP_161919483.1">
    <property type="nucleotide sequence ID" value="NZ_JAACYS010000006.1"/>
</dbReference>
<keyword evidence="1" id="KW-1133">Transmembrane helix</keyword>
<organism evidence="3 4">
    <name type="scientific">Pallidibacillus pasinlerensis</name>
    <dbReference type="NCBI Taxonomy" id="2703818"/>
    <lineage>
        <taxon>Bacteria</taxon>
        <taxon>Bacillati</taxon>
        <taxon>Bacillota</taxon>
        <taxon>Bacilli</taxon>
        <taxon>Bacillales</taxon>
        <taxon>Bacillaceae</taxon>
        <taxon>Pallidibacillus</taxon>
    </lineage>
</organism>
<dbReference type="Pfam" id="PF01882">
    <property type="entry name" value="DUF58"/>
    <property type="match status" value="1"/>
</dbReference>
<feature type="transmembrane region" description="Helical" evidence="1">
    <location>
        <begin position="36"/>
        <end position="56"/>
    </location>
</feature>
<dbReference type="EMBL" id="JAACYS010000006">
    <property type="protein sequence ID" value="NCU16647.1"/>
    <property type="molecule type" value="Genomic_DNA"/>
</dbReference>
<protein>
    <submittedName>
        <fullName evidence="3">DUF58 domain-containing protein</fullName>
    </submittedName>
</protein>
<gene>
    <name evidence="3" type="ORF">GW534_02510</name>
</gene>
<evidence type="ECO:0000313" key="3">
    <source>
        <dbReference type="EMBL" id="NCU16647.1"/>
    </source>
</evidence>
<keyword evidence="1" id="KW-0812">Transmembrane</keyword>
<accession>A0ABW9ZZQ1</accession>
<dbReference type="PANTHER" id="PTHR34351">
    <property type="entry name" value="SLR1927 PROTEIN-RELATED"/>
    <property type="match status" value="1"/>
</dbReference>
<dbReference type="PANTHER" id="PTHR34351:SF2">
    <property type="entry name" value="DUF58 DOMAIN-CONTAINING PROTEIN"/>
    <property type="match status" value="1"/>
</dbReference>
<evidence type="ECO:0000256" key="1">
    <source>
        <dbReference type="SAM" id="Phobius"/>
    </source>
</evidence>
<name>A0ABW9ZZQ1_9BACI</name>
<proteinExistence type="predicted"/>
<feature type="transmembrane region" description="Helical" evidence="1">
    <location>
        <begin position="12"/>
        <end position="30"/>
    </location>
</feature>
<evidence type="ECO:0000259" key="2">
    <source>
        <dbReference type="Pfam" id="PF01882"/>
    </source>
</evidence>
<dbReference type="InterPro" id="IPR002881">
    <property type="entry name" value="DUF58"/>
</dbReference>
<reference evidence="3 4" key="1">
    <citation type="submission" date="2020-01" db="EMBL/GenBank/DDBJ databases">
        <title>A novel Bacillus sp. from Pasinler.</title>
        <authorList>
            <person name="Adiguzel A."/>
            <person name="Ay H."/>
            <person name="Baltaci M.O."/>
        </authorList>
    </citation>
    <scope>NUCLEOTIDE SEQUENCE [LARGE SCALE GENOMIC DNA]</scope>
    <source>
        <strain evidence="3 4">P1</strain>
    </source>
</reference>
<dbReference type="Proteomes" id="UP000743899">
    <property type="component" value="Unassembled WGS sequence"/>
</dbReference>
<comment type="caution">
    <text evidence="3">The sequence shown here is derived from an EMBL/GenBank/DDBJ whole genome shotgun (WGS) entry which is preliminary data.</text>
</comment>
<evidence type="ECO:0000313" key="4">
    <source>
        <dbReference type="Proteomes" id="UP000743899"/>
    </source>
</evidence>
<keyword evidence="4" id="KW-1185">Reference proteome</keyword>
<sequence length="401" mass="46723">MKKFAEASKQTLKFIFLLVLVISSFCYAMFQGGFVSWFLFGSFLPIALYCFALFFYPVKKIQIQREINKYEFQAGEQVVVNLTFSRTNHFPIFFCLIEDDISINFKEKYGSSLKFLLFPLFKKQWTYTYQLEQIPRGEYEFKGHRVVIGDPFGLVRKGFYVSDEDKILVYPAFINMTYEPFENQFELGMTATKDKVQRDSTMAISVREYVPGDKFSWIHWKQSAKKNEIMTKEFEQRQSHDVMLVLDRTPHPNFELSVVFTASIIRAVLKKGAQVGLVSMGDRAEYFPMKSGNFQLRTLNYHLAQVEDDASIEFSKMLELEQTFKNQHSLIFFIVNQLTLQVVEKISSLSVRRGHLVLFVVKGKNEKLNNEQLELIDLARKRGIVTRVIYEGAFAKAFDRG</sequence>
<keyword evidence="1" id="KW-0472">Membrane</keyword>
<feature type="domain" description="DUF58" evidence="2">
    <location>
        <begin position="205"/>
        <end position="378"/>
    </location>
</feature>